<feature type="transmembrane region" description="Helical" evidence="6">
    <location>
        <begin position="241"/>
        <end position="266"/>
    </location>
</feature>
<dbReference type="GO" id="GO:0005886">
    <property type="term" value="C:plasma membrane"/>
    <property type="evidence" value="ECO:0007669"/>
    <property type="project" value="UniProtKB-SubCell"/>
</dbReference>
<comment type="subcellular location">
    <subcellularLocation>
        <location evidence="1">Cell membrane</location>
        <topology evidence="1">Multi-pass membrane protein</topology>
    </subcellularLocation>
</comment>
<dbReference type="Pfam" id="PF07690">
    <property type="entry name" value="MFS_1"/>
    <property type="match status" value="1"/>
</dbReference>
<evidence type="ECO:0000256" key="4">
    <source>
        <dbReference type="ARBA" id="ARBA00022989"/>
    </source>
</evidence>
<feature type="transmembrane region" description="Helical" evidence="6">
    <location>
        <begin position="81"/>
        <end position="106"/>
    </location>
</feature>
<dbReference type="GO" id="GO:0022857">
    <property type="term" value="F:transmembrane transporter activity"/>
    <property type="evidence" value="ECO:0007669"/>
    <property type="project" value="InterPro"/>
</dbReference>
<dbReference type="InterPro" id="IPR011701">
    <property type="entry name" value="MFS"/>
</dbReference>
<gene>
    <name evidence="8" type="ORF">GGQ55_003264</name>
</gene>
<dbReference type="CDD" id="cd06173">
    <property type="entry name" value="MFS_MefA_like"/>
    <property type="match status" value="1"/>
</dbReference>
<feature type="transmembrane region" description="Helical" evidence="6">
    <location>
        <begin position="372"/>
        <end position="394"/>
    </location>
</feature>
<evidence type="ECO:0000256" key="1">
    <source>
        <dbReference type="ARBA" id="ARBA00004651"/>
    </source>
</evidence>
<protein>
    <submittedName>
        <fullName evidence="8">MFS family permease</fullName>
    </submittedName>
</protein>
<dbReference type="SUPFAM" id="SSF103473">
    <property type="entry name" value="MFS general substrate transporter"/>
    <property type="match status" value="1"/>
</dbReference>
<dbReference type="PROSITE" id="PS50850">
    <property type="entry name" value="MFS"/>
    <property type="match status" value="1"/>
</dbReference>
<sequence>MLAVREFRPLLGNFLLSTIGDELARVALTVLVYQRTSSALLSAITFAISYLPWLIGGPVLSALADRLPRQRVMVATDAGRAVLVALMAVPGMPLPALLALMFVLAMCSPPFESARSALVADVLEGDRYAVANSMTNVGLQVAQVVGFVAAGALVTVLDPAGALLIDAATFVVSAIWLAFGLQRRPAPTSDAERQSLLRDALEGFRFIQRSPRLLAIIAVLWLGTAFIYAPEGIAAPLVAELGLGATGVGILLAANPLGVTVGGLAVARLVAPRRREQLIPGLVVLSLVPMVLAGLTAGLAEPGVLTFGVVVALLFVSGLGSAWMIPLNAAFVQAVPASHRGRAFGVAVSGLYGMQGLGALAAGAAAEVLAPSGVVVVCGALGLAAVVLPLLAFVRTQGHVAAERAAAGRSVS</sequence>
<reference evidence="8 9" key="1">
    <citation type="submission" date="2020-07" db="EMBL/GenBank/DDBJ databases">
        <title>Sequencing the genomes of 1000 actinobacteria strains.</title>
        <authorList>
            <person name="Klenk H.-P."/>
        </authorList>
    </citation>
    <scope>NUCLEOTIDE SEQUENCE [LARGE SCALE GENOMIC DNA]</scope>
    <source>
        <strain evidence="8 9">DSM 104001</strain>
    </source>
</reference>
<dbReference type="Proteomes" id="UP000541969">
    <property type="component" value="Unassembled WGS sequence"/>
</dbReference>
<proteinExistence type="predicted"/>
<evidence type="ECO:0000259" key="7">
    <source>
        <dbReference type="PROSITE" id="PS50850"/>
    </source>
</evidence>
<dbReference type="Gene3D" id="1.20.1250.20">
    <property type="entry name" value="MFS general substrate transporter like domains"/>
    <property type="match status" value="1"/>
</dbReference>
<dbReference type="PANTHER" id="PTHR23513">
    <property type="entry name" value="INTEGRAL MEMBRANE EFFLUX PROTEIN-RELATED"/>
    <property type="match status" value="1"/>
</dbReference>
<dbReference type="InterPro" id="IPR020846">
    <property type="entry name" value="MFS_dom"/>
</dbReference>
<dbReference type="AlphaFoldDB" id="A0A853CI77"/>
<feature type="transmembrane region" description="Helical" evidence="6">
    <location>
        <begin position="160"/>
        <end position="179"/>
    </location>
</feature>
<comment type="caution">
    <text evidence="8">The sequence shown here is derived from an EMBL/GenBank/DDBJ whole genome shotgun (WGS) entry which is preliminary data.</text>
</comment>
<keyword evidence="9" id="KW-1185">Reference proteome</keyword>
<keyword evidence="3 6" id="KW-0812">Transmembrane</keyword>
<dbReference type="EMBL" id="JACBZT010000001">
    <property type="protein sequence ID" value="NYJ06986.1"/>
    <property type="molecule type" value="Genomic_DNA"/>
</dbReference>
<feature type="transmembrane region" description="Helical" evidence="6">
    <location>
        <begin position="278"/>
        <end position="299"/>
    </location>
</feature>
<keyword evidence="5 6" id="KW-0472">Membrane</keyword>
<feature type="transmembrane region" description="Helical" evidence="6">
    <location>
        <begin position="213"/>
        <end position="229"/>
    </location>
</feature>
<feature type="domain" description="Major facilitator superfamily (MFS) profile" evidence="7">
    <location>
        <begin position="1"/>
        <end position="397"/>
    </location>
</feature>
<evidence type="ECO:0000256" key="6">
    <source>
        <dbReference type="SAM" id="Phobius"/>
    </source>
</evidence>
<feature type="transmembrane region" description="Helical" evidence="6">
    <location>
        <begin position="39"/>
        <end position="60"/>
    </location>
</feature>
<name>A0A853CI77_9ACTN</name>
<keyword evidence="4 6" id="KW-1133">Transmembrane helix</keyword>
<feature type="transmembrane region" description="Helical" evidence="6">
    <location>
        <begin position="305"/>
        <end position="331"/>
    </location>
</feature>
<dbReference type="InterPro" id="IPR036259">
    <property type="entry name" value="MFS_trans_sf"/>
</dbReference>
<organism evidence="8 9">
    <name type="scientific">Petropleomorpha daqingensis</name>
    <dbReference type="NCBI Taxonomy" id="2026353"/>
    <lineage>
        <taxon>Bacteria</taxon>
        <taxon>Bacillati</taxon>
        <taxon>Actinomycetota</taxon>
        <taxon>Actinomycetes</taxon>
        <taxon>Geodermatophilales</taxon>
        <taxon>Geodermatophilaceae</taxon>
        <taxon>Petropleomorpha</taxon>
    </lineage>
</organism>
<evidence type="ECO:0000256" key="2">
    <source>
        <dbReference type="ARBA" id="ARBA00022475"/>
    </source>
</evidence>
<feature type="transmembrane region" description="Helical" evidence="6">
    <location>
        <begin position="343"/>
        <end position="366"/>
    </location>
</feature>
<dbReference type="PANTHER" id="PTHR23513:SF11">
    <property type="entry name" value="STAPHYLOFERRIN A TRANSPORTER"/>
    <property type="match status" value="1"/>
</dbReference>
<keyword evidence="2" id="KW-1003">Cell membrane</keyword>
<evidence type="ECO:0000313" key="8">
    <source>
        <dbReference type="EMBL" id="NYJ06986.1"/>
    </source>
</evidence>
<evidence type="ECO:0000313" key="9">
    <source>
        <dbReference type="Proteomes" id="UP000541969"/>
    </source>
</evidence>
<evidence type="ECO:0000256" key="5">
    <source>
        <dbReference type="ARBA" id="ARBA00023136"/>
    </source>
</evidence>
<accession>A0A853CI77</accession>
<evidence type="ECO:0000256" key="3">
    <source>
        <dbReference type="ARBA" id="ARBA00022692"/>
    </source>
</evidence>
<dbReference type="RefSeq" id="WP_366489513.1">
    <property type="nucleotide sequence ID" value="NZ_JACBZT010000001.1"/>
</dbReference>